<organism evidence="4 5">
    <name type="scientific">Galerina marginata (strain CBS 339.88)</name>
    <dbReference type="NCBI Taxonomy" id="685588"/>
    <lineage>
        <taxon>Eukaryota</taxon>
        <taxon>Fungi</taxon>
        <taxon>Dikarya</taxon>
        <taxon>Basidiomycota</taxon>
        <taxon>Agaricomycotina</taxon>
        <taxon>Agaricomycetes</taxon>
        <taxon>Agaricomycetidae</taxon>
        <taxon>Agaricales</taxon>
        <taxon>Agaricineae</taxon>
        <taxon>Strophariaceae</taxon>
        <taxon>Galerina</taxon>
    </lineage>
</organism>
<dbReference type="InterPro" id="IPR045199">
    <property type="entry name" value="ATAD2-like"/>
</dbReference>
<dbReference type="GO" id="GO:0045815">
    <property type="term" value="P:transcription initiation-coupled chromatin remodeling"/>
    <property type="evidence" value="ECO:0007669"/>
    <property type="project" value="TreeGrafter"/>
</dbReference>
<protein>
    <recommendedName>
        <fullName evidence="6">ATPase AAA-type core domain-containing protein</fullName>
    </recommendedName>
</protein>
<evidence type="ECO:0000256" key="1">
    <source>
        <dbReference type="ARBA" id="ARBA00006914"/>
    </source>
</evidence>
<evidence type="ECO:0000313" key="5">
    <source>
        <dbReference type="Proteomes" id="UP000027222"/>
    </source>
</evidence>
<gene>
    <name evidence="4" type="ORF">GALMADRAFT_141311</name>
</gene>
<dbReference type="GO" id="GO:0006337">
    <property type="term" value="P:nucleosome disassembly"/>
    <property type="evidence" value="ECO:0007669"/>
    <property type="project" value="TreeGrafter"/>
</dbReference>
<dbReference type="GO" id="GO:0042393">
    <property type="term" value="F:histone binding"/>
    <property type="evidence" value="ECO:0007669"/>
    <property type="project" value="TreeGrafter"/>
</dbReference>
<keyword evidence="2" id="KW-0547">Nucleotide-binding</keyword>
<dbReference type="GO" id="GO:0016887">
    <property type="term" value="F:ATP hydrolysis activity"/>
    <property type="evidence" value="ECO:0007669"/>
    <property type="project" value="TreeGrafter"/>
</dbReference>
<evidence type="ECO:0000256" key="2">
    <source>
        <dbReference type="ARBA" id="ARBA00022741"/>
    </source>
</evidence>
<dbReference type="PANTHER" id="PTHR23069">
    <property type="entry name" value="AAA DOMAIN-CONTAINING"/>
    <property type="match status" value="1"/>
</dbReference>
<dbReference type="GO" id="GO:0006334">
    <property type="term" value="P:nucleosome assembly"/>
    <property type="evidence" value="ECO:0007669"/>
    <property type="project" value="TreeGrafter"/>
</dbReference>
<proteinExistence type="inferred from homology"/>
<evidence type="ECO:0000313" key="4">
    <source>
        <dbReference type="EMBL" id="KDR74237.1"/>
    </source>
</evidence>
<dbReference type="GO" id="GO:0005524">
    <property type="term" value="F:ATP binding"/>
    <property type="evidence" value="ECO:0007669"/>
    <property type="project" value="UniProtKB-KW"/>
</dbReference>
<dbReference type="OrthoDB" id="5421at2759"/>
<dbReference type="Proteomes" id="UP000027222">
    <property type="component" value="Unassembled WGS sequence"/>
</dbReference>
<reference evidence="5" key="1">
    <citation type="journal article" date="2014" name="Proc. Natl. Acad. Sci. U.S.A.">
        <title>Extensive sampling of basidiomycete genomes demonstrates inadequacy of the white-rot/brown-rot paradigm for wood decay fungi.</title>
        <authorList>
            <person name="Riley R."/>
            <person name="Salamov A.A."/>
            <person name="Brown D.W."/>
            <person name="Nagy L.G."/>
            <person name="Floudas D."/>
            <person name="Held B.W."/>
            <person name="Levasseur A."/>
            <person name="Lombard V."/>
            <person name="Morin E."/>
            <person name="Otillar R."/>
            <person name="Lindquist E.A."/>
            <person name="Sun H."/>
            <person name="LaButti K.M."/>
            <person name="Schmutz J."/>
            <person name="Jabbour D."/>
            <person name="Luo H."/>
            <person name="Baker S.E."/>
            <person name="Pisabarro A.G."/>
            <person name="Walton J.D."/>
            <person name="Blanchette R.A."/>
            <person name="Henrissat B."/>
            <person name="Martin F."/>
            <person name="Cullen D."/>
            <person name="Hibbett D.S."/>
            <person name="Grigoriev I.V."/>
        </authorList>
    </citation>
    <scope>NUCLEOTIDE SEQUENCE [LARGE SCALE GENOMIC DNA]</scope>
    <source>
        <strain evidence="5">CBS 339.88</strain>
    </source>
</reference>
<comment type="similarity">
    <text evidence="1">Belongs to the AAA ATPase family.</text>
</comment>
<evidence type="ECO:0008006" key="6">
    <source>
        <dbReference type="Google" id="ProtNLM"/>
    </source>
</evidence>
<dbReference type="SUPFAM" id="SSF52540">
    <property type="entry name" value="P-loop containing nucleoside triphosphate hydrolases"/>
    <property type="match status" value="1"/>
</dbReference>
<dbReference type="EMBL" id="KL142383">
    <property type="protein sequence ID" value="KDR74237.1"/>
    <property type="molecule type" value="Genomic_DNA"/>
</dbReference>
<sequence length="382" mass="42245">MDGMDGRGQVVVIGATIIEPTRWIQRSEGQEGFYREFYFGLPGLEAGEKILIIMIKKWESWGGGESEDKNEEKECEVKGRINGLEKLTKGYGGADLWAALNAIQRRYLQPETIGVGLRDFGISIKKLVPSSARSIFSAATPLPVQFVPLLESMQEKAKEDIQRVKPVEKKLSALEAEFEDEPCKPFACIPRIIIHGPIGMGQEYICAAALHHLEGYHVQSLELGTLISDSTGTVEAAIIQPFVEAKRIQPSVIYVPYPVGWCAAVSETLRSTAWAMLNTIAPIDPILLLVVVDNRIADVRDRFGPTKDNHVEITTPSYSQRDAFFKGLMKDIQKPSVSEAHAQPFVKPSAVRTGYRLSPFAGQNQSGAGDRTLIVGMERKEF</sequence>
<dbReference type="PANTHER" id="PTHR23069:SF0">
    <property type="entry name" value="TAT-BINDING HOMOLOG 7"/>
    <property type="match status" value="1"/>
</dbReference>
<name>A0A067SVZ1_GALM3</name>
<dbReference type="AlphaFoldDB" id="A0A067SVZ1"/>
<keyword evidence="5" id="KW-1185">Reference proteome</keyword>
<dbReference type="HOGENOM" id="CLU_723707_0_0_1"/>
<dbReference type="GO" id="GO:0003682">
    <property type="term" value="F:chromatin binding"/>
    <property type="evidence" value="ECO:0007669"/>
    <property type="project" value="TreeGrafter"/>
</dbReference>
<evidence type="ECO:0000256" key="3">
    <source>
        <dbReference type="ARBA" id="ARBA00022840"/>
    </source>
</evidence>
<keyword evidence="3" id="KW-0067">ATP-binding</keyword>
<dbReference type="GO" id="GO:0005634">
    <property type="term" value="C:nucleus"/>
    <property type="evidence" value="ECO:0007669"/>
    <property type="project" value="TreeGrafter"/>
</dbReference>
<dbReference type="STRING" id="685588.A0A067SVZ1"/>
<accession>A0A067SVZ1</accession>
<dbReference type="InterPro" id="IPR027417">
    <property type="entry name" value="P-loop_NTPase"/>
</dbReference>